<dbReference type="AlphaFoldDB" id="A0A1B6DGZ0"/>
<evidence type="ECO:0000259" key="1">
    <source>
        <dbReference type="Pfam" id="PF25273"/>
    </source>
</evidence>
<dbReference type="InterPro" id="IPR057191">
    <property type="entry name" value="DUF7869"/>
</dbReference>
<evidence type="ECO:0000313" key="2">
    <source>
        <dbReference type="EMBL" id="JAS24943.1"/>
    </source>
</evidence>
<organism evidence="2">
    <name type="scientific">Clastoptera arizonana</name>
    <name type="common">Arizona spittle bug</name>
    <dbReference type="NCBI Taxonomy" id="38151"/>
    <lineage>
        <taxon>Eukaryota</taxon>
        <taxon>Metazoa</taxon>
        <taxon>Ecdysozoa</taxon>
        <taxon>Arthropoda</taxon>
        <taxon>Hexapoda</taxon>
        <taxon>Insecta</taxon>
        <taxon>Pterygota</taxon>
        <taxon>Neoptera</taxon>
        <taxon>Paraneoptera</taxon>
        <taxon>Hemiptera</taxon>
        <taxon>Auchenorrhyncha</taxon>
        <taxon>Cercopoidea</taxon>
        <taxon>Clastopteridae</taxon>
        <taxon>Clastoptera</taxon>
    </lineage>
</organism>
<gene>
    <name evidence="2" type="ORF">g.4329</name>
</gene>
<reference evidence="2" key="1">
    <citation type="submission" date="2015-12" db="EMBL/GenBank/DDBJ databases">
        <title>De novo transcriptome assembly of four potential Pierce s Disease insect vectors from Arizona vineyards.</title>
        <authorList>
            <person name="Tassone E.E."/>
        </authorList>
    </citation>
    <scope>NUCLEOTIDE SEQUENCE</scope>
</reference>
<proteinExistence type="predicted"/>
<dbReference type="EMBL" id="GEDC01012355">
    <property type="protein sequence ID" value="JAS24943.1"/>
    <property type="molecule type" value="Transcribed_RNA"/>
</dbReference>
<feature type="domain" description="DUF7869" evidence="1">
    <location>
        <begin position="160"/>
        <end position="246"/>
    </location>
</feature>
<sequence>MYNKFKEMDSDNTKVSYESYRTIFNRDFNIGFGYPRSDTCSYCDAFKARQTALEIEIKEIPESDTKQRLINELRTLNINHEVHLRKQKVFYDQKKEAKKEARKSNYKEAISMDYSKNFQCPNIATNDVYYKRQLSMYIFNIHVLSDSSSYFYMYPETIARKGSDDVSSFLHHFVTNILDPSVTELTVFCDSCGGQNKNTSVIRMCHHLVHTQKRLKEIKMVFPVRGHSYLECDKNIGLINQKTRTEMPEDWYEVFRTARVKPKPFSVIEVDQNIIRSWTNHFNQRYESNKLSFPTRPIK</sequence>
<dbReference type="PANTHER" id="PTHR34415">
    <property type="entry name" value="INTEGRASE CATALYTIC DOMAIN-CONTAINING PROTEIN"/>
    <property type="match status" value="1"/>
</dbReference>
<protein>
    <recommendedName>
        <fullName evidence="1">DUF7869 domain-containing protein</fullName>
    </recommendedName>
</protein>
<name>A0A1B6DGZ0_9HEMI</name>
<dbReference type="Pfam" id="PF25273">
    <property type="entry name" value="DUF7869"/>
    <property type="match status" value="1"/>
</dbReference>
<dbReference type="PANTHER" id="PTHR34415:SF1">
    <property type="entry name" value="INTEGRASE CATALYTIC DOMAIN-CONTAINING PROTEIN"/>
    <property type="match status" value="1"/>
</dbReference>
<accession>A0A1B6DGZ0</accession>